<dbReference type="HOGENOM" id="CLU_1680209_0_0_1"/>
<evidence type="ECO:0000313" key="1">
    <source>
        <dbReference type="EMBL" id="EFA13008.1"/>
    </source>
</evidence>
<proteinExistence type="predicted"/>
<accession>D7EK53</accession>
<gene>
    <name evidence="1" type="primary">GLEAN_01973</name>
    <name evidence="1" type="ORF">TcasGA2_TC001973</name>
</gene>
<evidence type="ECO:0000313" key="2">
    <source>
        <dbReference type="Proteomes" id="UP000007266"/>
    </source>
</evidence>
<organism evidence="1 2">
    <name type="scientific">Tribolium castaneum</name>
    <name type="common">Red flour beetle</name>
    <dbReference type="NCBI Taxonomy" id="7070"/>
    <lineage>
        <taxon>Eukaryota</taxon>
        <taxon>Metazoa</taxon>
        <taxon>Ecdysozoa</taxon>
        <taxon>Arthropoda</taxon>
        <taxon>Hexapoda</taxon>
        <taxon>Insecta</taxon>
        <taxon>Pterygota</taxon>
        <taxon>Neoptera</taxon>
        <taxon>Endopterygota</taxon>
        <taxon>Coleoptera</taxon>
        <taxon>Polyphaga</taxon>
        <taxon>Cucujiformia</taxon>
        <taxon>Tenebrionidae</taxon>
        <taxon>Tenebrionidae incertae sedis</taxon>
        <taxon>Tribolium</taxon>
    </lineage>
</organism>
<dbReference type="Proteomes" id="UP000007266">
    <property type="component" value="Unassembled WGS sequence"/>
</dbReference>
<dbReference type="AlphaFoldDB" id="D7EK53"/>
<keyword evidence="2" id="KW-1185">Reference proteome</keyword>
<dbReference type="InParanoid" id="D7EK53"/>
<dbReference type="EMBL" id="KQ971466">
    <property type="protein sequence ID" value="EFA13008.1"/>
    <property type="molecule type" value="Genomic_DNA"/>
</dbReference>
<protein>
    <submittedName>
        <fullName evidence="1">Uncharacterized protein</fullName>
    </submittedName>
</protein>
<reference evidence="1 2" key="2">
    <citation type="journal article" date="2010" name="Nucleic Acids Res.">
        <title>BeetleBase in 2010: revisions to provide comprehensive genomic information for Tribolium castaneum.</title>
        <authorList>
            <person name="Kim H.S."/>
            <person name="Murphy T."/>
            <person name="Xia J."/>
            <person name="Caragea D."/>
            <person name="Park Y."/>
            <person name="Beeman R.W."/>
            <person name="Lorenzen M.D."/>
            <person name="Butcher S."/>
            <person name="Manak J.R."/>
            <person name="Brown S.J."/>
        </authorList>
    </citation>
    <scope>NUCLEOTIDE SEQUENCE [LARGE SCALE GENOMIC DNA]</scope>
    <source>
        <strain evidence="1 2">Georgia GA2</strain>
    </source>
</reference>
<name>D7EK53_TRICA</name>
<reference evidence="1 2" key="1">
    <citation type="journal article" date="2008" name="Nature">
        <title>The genome of the model beetle and pest Tribolium castaneum.</title>
        <authorList>
            <consortium name="Tribolium Genome Sequencing Consortium"/>
            <person name="Richards S."/>
            <person name="Gibbs R.A."/>
            <person name="Weinstock G.M."/>
            <person name="Brown S.J."/>
            <person name="Denell R."/>
            <person name="Beeman R.W."/>
            <person name="Gibbs R."/>
            <person name="Beeman R.W."/>
            <person name="Brown S.J."/>
            <person name="Bucher G."/>
            <person name="Friedrich M."/>
            <person name="Grimmelikhuijzen C.J."/>
            <person name="Klingler M."/>
            <person name="Lorenzen M."/>
            <person name="Richards S."/>
            <person name="Roth S."/>
            <person name="Schroder R."/>
            <person name="Tautz D."/>
            <person name="Zdobnov E.M."/>
            <person name="Muzny D."/>
            <person name="Gibbs R.A."/>
            <person name="Weinstock G.M."/>
            <person name="Attaway T."/>
            <person name="Bell S."/>
            <person name="Buhay C.J."/>
            <person name="Chandrabose M.N."/>
            <person name="Chavez D."/>
            <person name="Clerk-Blankenburg K.P."/>
            <person name="Cree A."/>
            <person name="Dao M."/>
            <person name="Davis C."/>
            <person name="Chacko J."/>
            <person name="Dinh H."/>
            <person name="Dugan-Rocha S."/>
            <person name="Fowler G."/>
            <person name="Garner T.T."/>
            <person name="Garnes J."/>
            <person name="Gnirke A."/>
            <person name="Hawes A."/>
            <person name="Hernandez J."/>
            <person name="Hines S."/>
            <person name="Holder M."/>
            <person name="Hume J."/>
            <person name="Jhangiani S.N."/>
            <person name="Joshi V."/>
            <person name="Khan Z.M."/>
            <person name="Jackson L."/>
            <person name="Kovar C."/>
            <person name="Kowis A."/>
            <person name="Lee S."/>
            <person name="Lewis L.R."/>
            <person name="Margolis J."/>
            <person name="Morgan M."/>
            <person name="Nazareth L.V."/>
            <person name="Nguyen N."/>
            <person name="Okwuonu G."/>
            <person name="Parker D."/>
            <person name="Richards S."/>
            <person name="Ruiz S.J."/>
            <person name="Santibanez J."/>
            <person name="Savard J."/>
            <person name="Scherer S.E."/>
            <person name="Schneider B."/>
            <person name="Sodergren E."/>
            <person name="Tautz D."/>
            <person name="Vattahil S."/>
            <person name="Villasana D."/>
            <person name="White C.S."/>
            <person name="Wright R."/>
            <person name="Park Y."/>
            <person name="Beeman R.W."/>
            <person name="Lord J."/>
            <person name="Oppert B."/>
            <person name="Lorenzen M."/>
            <person name="Brown S."/>
            <person name="Wang L."/>
            <person name="Savard J."/>
            <person name="Tautz D."/>
            <person name="Richards S."/>
            <person name="Weinstock G."/>
            <person name="Gibbs R.A."/>
            <person name="Liu Y."/>
            <person name="Worley K."/>
            <person name="Weinstock G."/>
            <person name="Elsik C.G."/>
            <person name="Reese J.T."/>
            <person name="Elhaik E."/>
            <person name="Landan G."/>
            <person name="Graur D."/>
            <person name="Arensburger P."/>
            <person name="Atkinson P."/>
            <person name="Beeman R.W."/>
            <person name="Beidler J."/>
            <person name="Brown S.J."/>
            <person name="Demuth J.P."/>
            <person name="Drury D.W."/>
            <person name="Du Y.Z."/>
            <person name="Fujiwara H."/>
            <person name="Lorenzen M."/>
            <person name="Maselli V."/>
            <person name="Osanai M."/>
            <person name="Park Y."/>
            <person name="Robertson H.M."/>
            <person name="Tu Z."/>
            <person name="Wang J.J."/>
            <person name="Wang S."/>
            <person name="Richards S."/>
            <person name="Song H."/>
            <person name="Zhang L."/>
            <person name="Sodergren E."/>
            <person name="Werner D."/>
            <person name="Stanke M."/>
            <person name="Morgenstern B."/>
            <person name="Solovyev V."/>
            <person name="Kosarev P."/>
            <person name="Brown G."/>
            <person name="Chen H.C."/>
            <person name="Ermolaeva O."/>
            <person name="Hlavina W."/>
            <person name="Kapustin Y."/>
            <person name="Kiryutin B."/>
            <person name="Kitts P."/>
            <person name="Maglott D."/>
            <person name="Pruitt K."/>
            <person name="Sapojnikov V."/>
            <person name="Souvorov A."/>
            <person name="Mackey A.J."/>
            <person name="Waterhouse R.M."/>
            <person name="Wyder S."/>
            <person name="Zdobnov E.M."/>
            <person name="Zdobnov E.M."/>
            <person name="Wyder S."/>
            <person name="Kriventseva E.V."/>
            <person name="Kadowaki T."/>
            <person name="Bork P."/>
            <person name="Aranda M."/>
            <person name="Bao R."/>
            <person name="Beermann A."/>
            <person name="Berns N."/>
            <person name="Bolognesi R."/>
            <person name="Bonneton F."/>
            <person name="Bopp D."/>
            <person name="Brown S.J."/>
            <person name="Bucher G."/>
            <person name="Butts T."/>
            <person name="Chaumot A."/>
            <person name="Denell R.E."/>
            <person name="Ferrier D.E."/>
            <person name="Friedrich M."/>
            <person name="Gordon C.M."/>
            <person name="Jindra M."/>
            <person name="Klingler M."/>
            <person name="Lan Q."/>
            <person name="Lattorff H.M."/>
            <person name="Laudet V."/>
            <person name="von Levetsow C."/>
            <person name="Liu Z."/>
            <person name="Lutz R."/>
            <person name="Lynch J.A."/>
            <person name="da Fonseca R.N."/>
            <person name="Posnien N."/>
            <person name="Reuter R."/>
            <person name="Roth S."/>
            <person name="Savard J."/>
            <person name="Schinko J.B."/>
            <person name="Schmitt C."/>
            <person name="Schoppmeier M."/>
            <person name="Schroder R."/>
            <person name="Shippy T.D."/>
            <person name="Simonnet F."/>
            <person name="Marques-Souza H."/>
            <person name="Tautz D."/>
            <person name="Tomoyasu Y."/>
            <person name="Trauner J."/>
            <person name="Van der Zee M."/>
            <person name="Vervoort M."/>
            <person name="Wittkopp N."/>
            <person name="Wimmer E.A."/>
            <person name="Yang X."/>
            <person name="Jones A.K."/>
            <person name="Sattelle D.B."/>
            <person name="Ebert P.R."/>
            <person name="Nelson D."/>
            <person name="Scott J.G."/>
            <person name="Beeman R.W."/>
            <person name="Muthukrishnan S."/>
            <person name="Kramer K.J."/>
            <person name="Arakane Y."/>
            <person name="Beeman R.W."/>
            <person name="Zhu Q."/>
            <person name="Hogenkamp D."/>
            <person name="Dixit R."/>
            <person name="Oppert B."/>
            <person name="Jiang H."/>
            <person name="Zou Z."/>
            <person name="Marshall J."/>
            <person name="Elpidina E."/>
            <person name="Vinokurov K."/>
            <person name="Oppert C."/>
            <person name="Zou Z."/>
            <person name="Evans J."/>
            <person name="Lu Z."/>
            <person name="Zhao P."/>
            <person name="Sumathipala N."/>
            <person name="Altincicek B."/>
            <person name="Vilcinskas A."/>
            <person name="Williams M."/>
            <person name="Hultmark D."/>
            <person name="Hetru C."/>
            <person name="Jiang H."/>
            <person name="Grimmelikhuijzen C.J."/>
            <person name="Hauser F."/>
            <person name="Cazzamali G."/>
            <person name="Williamson M."/>
            <person name="Park Y."/>
            <person name="Li B."/>
            <person name="Tanaka Y."/>
            <person name="Predel R."/>
            <person name="Neupert S."/>
            <person name="Schachtner J."/>
            <person name="Verleyen P."/>
            <person name="Raible F."/>
            <person name="Bork P."/>
            <person name="Friedrich M."/>
            <person name="Walden K.K."/>
            <person name="Robertson H.M."/>
            <person name="Angeli S."/>
            <person name="Foret S."/>
            <person name="Bucher G."/>
            <person name="Schuetz S."/>
            <person name="Maleszka R."/>
            <person name="Wimmer E.A."/>
            <person name="Beeman R.W."/>
            <person name="Lorenzen M."/>
            <person name="Tomoyasu Y."/>
            <person name="Miller S.C."/>
            <person name="Grossmann D."/>
            <person name="Bucher G."/>
        </authorList>
    </citation>
    <scope>NUCLEOTIDE SEQUENCE [LARGE SCALE GENOMIC DNA]</scope>
    <source>
        <strain evidence="1 2">Georgia GA2</strain>
    </source>
</reference>
<sequence length="157" mass="18634">MKRFQAGSLPRGDVFISTINHLHLYRKSSGGPRIHTRSNQSWLTTSFIPTTIWNVFPHFLFPNFTLPGTFPNHFEFQITHPNRSPDMLITQEYFPQNDIYREKVEKHFYRRIGSDGRDIRHYDDIRFGSALRDFHGIIWSVNRKSLRIRLVKSKAMN</sequence>